<feature type="compositionally biased region" description="Low complexity" evidence="1">
    <location>
        <begin position="130"/>
        <end position="148"/>
    </location>
</feature>
<feature type="domain" description="BACK" evidence="2">
    <location>
        <begin position="308"/>
        <end position="410"/>
    </location>
</feature>
<dbReference type="InterPro" id="IPR011705">
    <property type="entry name" value="BACK"/>
</dbReference>
<feature type="region of interest" description="Disordered" evidence="1">
    <location>
        <begin position="99"/>
        <end position="152"/>
    </location>
</feature>
<feature type="region of interest" description="Disordered" evidence="1">
    <location>
        <begin position="26"/>
        <end position="48"/>
    </location>
</feature>
<dbReference type="Pfam" id="PF07707">
    <property type="entry name" value="BACK"/>
    <property type="match status" value="1"/>
</dbReference>
<evidence type="ECO:0000259" key="2">
    <source>
        <dbReference type="SMART" id="SM00875"/>
    </source>
</evidence>
<dbReference type="RefSeq" id="XP_030379616.1">
    <property type="nucleotide sequence ID" value="XM_030523756.1"/>
</dbReference>
<dbReference type="CDD" id="cd14733">
    <property type="entry name" value="BACK"/>
    <property type="match status" value="1"/>
</dbReference>
<dbReference type="GeneID" id="115627872"/>
<keyword evidence="3" id="KW-1185">Reference proteome</keyword>
<dbReference type="Gene3D" id="1.25.40.420">
    <property type="match status" value="1"/>
</dbReference>
<gene>
    <name evidence="4" type="primary">LOC115627872</name>
</gene>
<dbReference type="Pfam" id="PF15881">
    <property type="entry name" value="DUF4734"/>
    <property type="match status" value="1"/>
</dbReference>
<dbReference type="OrthoDB" id="6350321at2759"/>
<dbReference type="AlphaFoldDB" id="A0A6J2TSQ6"/>
<name>A0A6J2TSQ6_DROLE</name>
<dbReference type="Proteomes" id="UP000504634">
    <property type="component" value="Unplaced"/>
</dbReference>
<evidence type="ECO:0000256" key="1">
    <source>
        <dbReference type="SAM" id="MobiDB-lite"/>
    </source>
</evidence>
<feature type="compositionally biased region" description="Low complexity" evidence="1">
    <location>
        <begin position="99"/>
        <end position="112"/>
    </location>
</feature>
<dbReference type="PANTHER" id="PTHR22667:SF0">
    <property type="entry name" value="AT01380P-RELATED"/>
    <property type="match status" value="1"/>
</dbReference>
<protein>
    <submittedName>
        <fullName evidence="4">Uncharacterized protein LOC115627872</fullName>
    </submittedName>
</protein>
<organism evidence="3 4">
    <name type="scientific">Drosophila lebanonensis</name>
    <name type="common">Fruit fly</name>
    <name type="synonym">Scaptodrosophila lebanonensis</name>
    <dbReference type="NCBI Taxonomy" id="7225"/>
    <lineage>
        <taxon>Eukaryota</taxon>
        <taxon>Metazoa</taxon>
        <taxon>Ecdysozoa</taxon>
        <taxon>Arthropoda</taxon>
        <taxon>Hexapoda</taxon>
        <taxon>Insecta</taxon>
        <taxon>Pterygota</taxon>
        <taxon>Neoptera</taxon>
        <taxon>Endopterygota</taxon>
        <taxon>Diptera</taxon>
        <taxon>Brachycera</taxon>
        <taxon>Muscomorpha</taxon>
        <taxon>Ephydroidea</taxon>
        <taxon>Drosophilidae</taxon>
        <taxon>Scaptodrosophila</taxon>
    </lineage>
</organism>
<dbReference type="SMART" id="SM00875">
    <property type="entry name" value="BACK"/>
    <property type="match status" value="1"/>
</dbReference>
<reference evidence="4" key="1">
    <citation type="submission" date="2025-08" db="UniProtKB">
        <authorList>
            <consortium name="RefSeq"/>
        </authorList>
    </citation>
    <scope>IDENTIFICATION</scope>
    <source>
        <strain evidence="4">11010-0011.00</strain>
        <tissue evidence="4">Whole body</tissue>
    </source>
</reference>
<dbReference type="InterPro" id="IPR031750">
    <property type="entry name" value="DUF4734"/>
</dbReference>
<evidence type="ECO:0000313" key="4">
    <source>
        <dbReference type="RefSeq" id="XP_030379616.1"/>
    </source>
</evidence>
<dbReference type="PANTHER" id="PTHR22667">
    <property type="entry name" value="AT01380P-RELATED"/>
    <property type="match status" value="1"/>
</dbReference>
<evidence type="ECO:0000313" key="3">
    <source>
        <dbReference type="Proteomes" id="UP000504634"/>
    </source>
</evidence>
<accession>A0A6J2TSQ6</accession>
<sequence>MPSPKNDHEIQISVLKILNQLFTTQRSPNRKMDQQPADKGVAADSTKQVTIDEHKSDMKSPQLLADENNIFEFMEEISTANVDATNLVQTALVGDNASTTTFTTTKDSNNTDNEPKDHMHKVMPKEEDAAQQSTTATSAAISPNATSNELSNQATTTIDGLNSVVAISHRNEFAKLLMRMGEEGDGDANQIVMELLNTKTEADKTSVIERVSENLMHVLRAQTLIDAGIITGNERYRCFKSVIQNYAKLHAAKKFIEKLSGLSPEPEVGGEQKMLARMVADEVLQIPELLRQLWSSLEKMEFFNEDTAFKVYLEARTHPQAKILRELMLTRISRVFLCIVSSTSFLEFSEHELVHVLKNCYLSVNSEIEIFLSVVLWLEHNWYERKSQVEHVLSGVRFSLMPTWYLSTLDRTNRCSHFARVTNMKCVQNLLDQGLADAMALRGNMSRFSFSKTVEKPMPRDWIADPECGHHHKVHCERFVYPTYEVFKEYLVKIIRCAPNYWRTLRPAQEIYRKVLKCCSPPSYY</sequence>
<proteinExistence type="predicted"/>